<feature type="domain" description="Phosphoribosyltransferase" evidence="6">
    <location>
        <begin position="111"/>
        <end position="253"/>
    </location>
</feature>
<evidence type="ECO:0000256" key="4">
    <source>
        <dbReference type="ARBA" id="ARBA00023163"/>
    </source>
</evidence>
<dbReference type="SUPFAM" id="SSF53271">
    <property type="entry name" value="PRTase-like"/>
    <property type="match status" value="1"/>
</dbReference>
<dbReference type="HOGENOM" id="CLU_088227_0_0_9"/>
<dbReference type="SUPFAM" id="SSF46785">
    <property type="entry name" value="Winged helix' DNA-binding domain"/>
    <property type="match status" value="1"/>
</dbReference>
<dbReference type="PANTHER" id="PTHR43864:SF2">
    <property type="entry name" value="PUR OPERON REPRESSOR"/>
    <property type="match status" value="1"/>
</dbReference>
<dbReference type="AlphaFoldDB" id="A0A078LZW4"/>
<accession>A0A078LZW4</accession>
<keyword evidence="4" id="KW-0804">Transcription</keyword>
<keyword evidence="2" id="KW-0805">Transcription regulation</keyword>
<evidence type="ECO:0000256" key="5">
    <source>
        <dbReference type="ARBA" id="ARBA00049656"/>
    </source>
</evidence>
<dbReference type="CDD" id="cd06223">
    <property type="entry name" value="PRTases_typeI"/>
    <property type="match status" value="1"/>
</dbReference>
<dbReference type="PANTHER" id="PTHR43864">
    <property type="entry name" value="HYPOXANTHINE/GUANINE PHOSPHORIBOSYLTRANSFERASE"/>
    <property type="match status" value="1"/>
</dbReference>
<evidence type="ECO:0000259" key="7">
    <source>
        <dbReference type="Pfam" id="PF09182"/>
    </source>
</evidence>
<evidence type="ECO:0000313" key="8">
    <source>
        <dbReference type="EMBL" id="CDZ99564.1"/>
    </source>
</evidence>
<dbReference type="Gene3D" id="1.10.10.10">
    <property type="entry name" value="Winged helix-like DNA-binding domain superfamily/Winged helix DNA-binding domain"/>
    <property type="match status" value="1"/>
</dbReference>
<organism evidence="8">
    <name type="scientific">Metalysinibacillus saudimassiliensis</name>
    <dbReference type="NCBI Taxonomy" id="1461583"/>
    <lineage>
        <taxon>Bacteria</taxon>
        <taxon>Bacillati</taxon>
        <taxon>Bacillota</taxon>
        <taxon>Bacilli</taxon>
        <taxon>Bacillales</taxon>
        <taxon>Caryophanaceae</taxon>
        <taxon>Metalysinibacillus</taxon>
    </lineage>
</organism>
<dbReference type="InterPro" id="IPR036388">
    <property type="entry name" value="WH-like_DNA-bd_sf"/>
</dbReference>
<dbReference type="GO" id="GO:0045892">
    <property type="term" value="P:negative regulation of DNA-templated transcription"/>
    <property type="evidence" value="ECO:0007669"/>
    <property type="project" value="InterPro"/>
</dbReference>
<reference evidence="8" key="1">
    <citation type="submission" date="2014-07" db="EMBL/GenBank/DDBJ databases">
        <authorList>
            <person name="Urmite Genomes Urmite Genomes"/>
        </authorList>
    </citation>
    <scope>NUCLEOTIDE SEQUENCE</scope>
    <source>
        <strain evidence="8">13S34_air</strain>
    </source>
</reference>
<feature type="domain" description="Bacterial purine repressor N-terminal" evidence="7">
    <location>
        <begin position="4"/>
        <end position="73"/>
    </location>
</feature>
<gene>
    <name evidence="8" type="primary">purR</name>
    <name evidence="8" type="ORF">BN1050_00167</name>
</gene>
<dbReference type="InterPro" id="IPR015265">
    <property type="entry name" value="PuR_N"/>
</dbReference>
<keyword evidence="3" id="KW-0238">DNA-binding</keyword>
<dbReference type="GO" id="GO:0045982">
    <property type="term" value="P:negative regulation of purine nucleobase metabolic process"/>
    <property type="evidence" value="ECO:0007669"/>
    <property type="project" value="InterPro"/>
</dbReference>
<evidence type="ECO:0000259" key="6">
    <source>
        <dbReference type="Pfam" id="PF00156"/>
    </source>
</evidence>
<dbReference type="GO" id="GO:0003677">
    <property type="term" value="F:DNA binding"/>
    <property type="evidence" value="ECO:0007669"/>
    <property type="project" value="UniProtKB-KW"/>
</dbReference>
<proteinExistence type="inferred from homology"/>
<dbReference type="InterPro" id="IPR036390">
    <property type="entry name" value="WH_DNA-bd_sf"/>
</dbReference>
<comment type="similarity">
    <text evidence="5">Belongs to the purine/pyrimidine phosphoribosyltransferase family. PurR subfamily.</text>
</comment>
<name>A0A078LZW4_9BACL</name>
<comment type="subunit">
    <text evidence="1">Homodimer.</text>
</comment>
<dbReference type="InterPro" id="IPR050118">
    <property type="entry name" value="Pur/Pyrimidine_PRTase"/>
</dbReference>
<protein>
    <submittedName>
        <fullName evidence="8">Pur operon repressor</fullName>
    </submittedName>
</protein>
<dbReference type="Pfam" id="PF09182">
    <property type="entry name" value="PuR_N"/>
    <property type="match status" value="1"/>
</dbReference>
<evidence type="ECO:0000256" key="1">
    <source>
        <dbReference type="ARBA" id="ARBA00011738"/>
    </source>
</evidence>
<dbReference type="Gene3D" id="3.40.50.2020">
    <property type="match status" value="1"/>
</dbReference>
<evidence type="ECO:0000256" key="2">
    <source>
        <dbReference type="ARBA" id="ARBA00023015"/>
    </source>
</evidence>
<dbReference type="NCBIfam" id="TIGR01743">
    <property type="entry name" value="purR_Bsub"/>
    <property type="match status" value="1"/>
</dbReference>
<evidence type="ECO:0000256" key="3">
    <source>
        <dbReference type="ARBA" id="ARBA00023125"/>
    </source>
</evidence>
<dbReference type="InterPro" id="IPR010078">
    <property type="entry name" value="PurR_Bsub"/>
</dbReference>
<dbReference type="Pfam" id="PF00156">
    <property type="entry name" value="Pribosyltran"/>
    <property type="match status" value="1"/>
</dbReference>
<sequence length="276" mass="30933">MKWKRSERLVDMTHYLLEHPHHLIPLTYFSELYQSAKSSISEDLTIVKETFEEKGIGLLVTVPGAAGGVKYIPKMSEQAVRDVINELLDELQHSDRLLPGGYLFMTDLLGNPGYMNRVGKVFASAFADQKIDVIMTVATKGISIAHAIARHLNVPVVVVRRDSKVTEGSTVSINYVSGSSRRIQTMVLSKRSMKSGQRVLITDDFMKVGGTMNGMKSLLEEFDCELAGIAVLVEAEHADETLVDDYYSLVKLQEVNERDRTIEVREGNYFSKKETE</sequence>
<dbReference type="EMBL" id="LN483073">
    <property type="protein sequence ID" value="CDZ99564.1"/>
    <property type="molecule type" value="Genomic_DNA"/>
</dbReference>
<dbReference type="InterPro" id="IPR000836">
    <property type="entry name" value="PRTase_dom"/>
</dbReference>
<dbReference type="InterPro" id="IPR029057">
    <property type="entry name" value="PRTase-like"/>
</dbReference>
<dbReference type="PATRIC" id="fig|1461583.4.peg.160"/>